<organism evidence="1 2">
    <name type="scientific">Gordonia phage Syleon</name>
    <dbReference type="NCBI Taxonomy" id="2653718"/>
    <lineage>
        <taxon>Viruses</taxon>
        <taxon>Duplodnaviria</taxon>
        <taxon>Heunggongvirae</taxon>
        <taxon>Uroviricota</taxon>
        <taxon>Caudoviricetes</taxon>
        <taxon>Deeyouvirinae</taxon>
        <taxon>Octobienvirus</taxon>
        <taxon>Octobienvirus syleon</taxon>
    </lineage>
</organism>
<dbReference type="KEGG" id="vg:70081336"/>
<reference evidence="1 2" key="1">
    <citation type="submission" date="2019-09" db="EMBL/GenBank/DDBJ databases">
        <authorList>
            <person name="Falcon-Lizardi N."/>
            <person name="Rios-Rosa Y."/>
            <person name="Rivera-Cruz A."/>
            <person name="Rivera-Espinal N.S."/>
            <person name="Rodriguez-Cotto F.E."/>
            <person name="Rosa-Flores A.N."/>
            <person name="Rubin M.R."/>
            <person name="Vazquez E."/>
            <person name="Molloy S.D."/>
            <person name="Garlena R.A."/>
            <person name="Russell D.A."/>
            <person name="Pope W.H."/>
            <person name="Jacobs-Sera D."/>
            <person name="Hatfull G.F."/>
        </authorList>
    </citation>
    <scope>NUCLEOTIDE SEQUENCE [LARGE SCALE GENOMIC DNA]</scope>
</reference>
<gene>
    <name evidence="1" type="primary">111</name>
    <name evidence="1" type="ORF">SEA_SYLEON_111</name>
</gene>
<evidence type="ECO:0000313" key="2">
    <source>
        <dbReference type="Proteomes" id="UP000346466"/>
    </source>
</evidence>
<protein>
    <submittedName>
        <fullName evidence="1">Uncharacterized protein</fullName>
    </submittedName>
</protein>
<evidence type="ECO:0000313" key="1">
    <source>
        <dbReference type="EMBL" id="QGH75834.1"/>
    </source>
</evidence>
<dbReference type="EMBL" id="MN444870">
    <property type="protein sequence ID" value="QGH75834.1"/>
    <property type="molecule type" value="Genomic_DNA"/>
</dbReference>
<name>A0A5Q2WG45_9CAUD</name>
<dbReference type="Proteomes" id="UP000346466">
    <property type="component" value="Segment"/>
</dbReference>
<dbReference type="RefSeq" id="YP_010246764.1">
    <property type="nucleotide sequence ID" value="NC_060137.1"/>
</dbReference>
<proteinExistence type="predicted"/>
<sequence>MLNKVKAVQTFREEVRIDSDGLLTLDEVEAFVQDAKARDFPGKSTVHMSCFHGQYMSVERGRERSF</sequence>
<accession>A0A5Q2WG45</accession>
<keyword evidence="2" id="KW-1185">Reference proteome</keyword>
<dbReference type="GeneID" id="70081336"/>